<dbReference type="SUPFAM" id="SSF52833">
    <property type="entry name" value="Thioredoxin-like"/>
    <property type="match status" value="1"/>
</dbReference>
<dbReference type="KEGG" id="taci:TDSAC_0413"/>
<dbReference type="Gene3D" id="3.40.30.10">
    <property type="entry name" value="Glutaredoxin"/>
    <property type="match status" value="1"/>
</dbReference>
<reference evidence="2 3" key="1">
    <citation type="submission" date="2017-04" db="EMBL/GenBank/DDBJ databases">
        <title>Genomic insights into metabolism of Thermodesulfobium acidiphilum.</title>
        <authorList>
            <person name="Toshchakov S.V."/>
            <person name="Frolov E.N."/>
            <person name="Kublanov I.V."/>
            <person name="Samarov N.I."/>
            <person name="Novikov A."/>
            <person name="Lebedinsky A.V."/>
            <person name="Bonch-Osmolovskaya E.A."/>
            <person name="Chernyh N.A."/>
        </authorList>
    </citation>
    <scope>NUCLEOTIDE SEQUENCE [LARGE SCALE GENOMIC DNA]</scope>
    <source>
        <strain evidence="2 3">3127-1</strain>
    </source>
</reference>
<evidence type="ECO:0000313" key="2">
    <source>
        <dbReference type="EMBL" id="AWB09789.1"/>
    </source>
</evidence>
<dbReference type="InterPro" id="IPR002109">
    <property type="entry name" value="Glutaredoxin"/>
</dbReference>
<dbReference type="PANTHER" id="PTHR34386:SF1">
    <property type="entry name" value="GLUTAREDOXIN-LIKE PROTEIN NRDH"/>
    <property type="match status" value="1"/>
</dbReference>
<dbReference type="PROSITE" id="PS51354">
    <property type="entry name" value="GLUTAREDOXIN_2"/>
    <property type="match status" value="1"/>
</dbReference>
<dbReference type="CDD" id="cd02976">
    <property type="entry name" value="NrdH"/>
    <property type="match status" value="1"/>
</dbReference>
<dbReference type="Pfam" id="PF00462">
    <property type="entry name" value="Glutaredoxin"/>
    <property type="match status" value="1"/>
</dbReference>
<dbReference type="EMBL" id="CP020921">
    <property type="protein sequence ID" value="AWB09789.1"/>
    <property type="molecule type" value="Genomic_DNA"/>
</dbReference>
<dbReference type="Proteomes" id="UP000244792">
    <property type="component" value="Chromosome"/>
</dbReference>
<accession>A0A2R4VZ30</accession>
<protein>
    <submittedName>
        <fullName evidence="2">Glutaredoxin</fullName>
    </submittedName>
</protein>
<name>A0A2R4VZ30_THEAF</name>
<evidence type="ECO:0000259" key="1">
    <source>
        <dbReference type="Pfam" id="PF00462"/>
    </source>
</evidence>
<feature type="domain" description="Glutaredoxin" evidence="1">
    <location>
        <begin position="5"/>
        <end position="62"/>
    </location>
</feature>
<sequence>MKDDVIIYTSPGCPDCAAVKNWLKKNNIQYTEIDITANSNADEAYKKFGVRIAPITVINDKFFYGTFKDQKPNLEKIFKKS</sequence>
<evidence type="ECO:0000313" key="3">
    <source>
        <dbReference type="Proteomes" id="UP000244792"/>
    </source>
</evidence>
<dbReference type="RefSeq" id="WP_108308573.1">
    <property type="nucleotide sequence ID" value="NZ_CP020921.1"/>
</dbReference>
<keyword evidence="3" id="KW-1185">Reference proteome</keyword>
<dbReference type="GO" id="GO:0045454">
    <property type="term" value="P:cell redox homeostasis"/>
    <property type="evidence" value="ECO:0007669"/>
    <property type="project" value="TreeGrafter"/>
</dbReference>
<dbReference type="GO" id="GO:0009055">
    <property type="term" value="F:electron transfer activity"/>
    <property type="evidence" value="ECO:0007669"/>
    <property type="project" value="TreeGrafter"/>
</dbReference>
<dbReference type="AlphaFoldDB" id="A0A2R4VZ30"/>
<dbReference type="InterPro" id="IPR051548">
    <property type="entry name" value="Grx-like_ET"/>
</dbReference>
<dbReference type="OrthoDB" id="9795531at2"/>
<proteinExistence type="predicted"/>
<dbReference type="PANTHER" id="PTHR34386">
    <property type="entry name" value="GLUTAREDOXIN"/>
    <property type="match status" value="1"/>
</dbReference>
<dbReference type="InterPro" id="IPR036249">
    <property type="entry name" value="Thioredoxin-like_sf"/>
</dbReference>
<gene>
    <name evidence="2" type="ORF">TDSAC_0413</name>
</gene>
<organism evidence="2 3">
    <name type="scientific">Thermodesulfobium acidiphilum</name>
    <dbReference type="NCBI Taxonomy" id="1794699"/>
    <lineage>
        <taxon>Bacteria</taxon>
        <taxon>Pseudomonadati</taxon>
        <taxon>Thermodesulfobiota</taxon>
        <taxon>Thermodesulfobiia</taxon>
        <taxon>Thermodesulfobiales</taxon>
        <taxon>Thermodesulfobiaceae</taxon>
        <taxon>Thermodesulfobium</taxon>
    </lineage>
</organism>